<dbReference type="PANTHER" id="PTHR43096:SF52">
    <property type="entry name" value="DNAJ HOMOLOG 1, MITOCHONDRIAL-RELATED"/>
    <property type="match status" value="1"/>
</dbReference>
<dbReference type="AlphaFoldDB" id="A0A5C7SIU5"/>
<evidence type="ECO:0000256" key="8">
    <source>
        <dbReference type="PROSITE-ProRule" id="PRU00546"/>
    </source>
</evidence>
<dbReference type="InterPro" id="IPR001305">
    <property type="entry name" value="HSP_DnaJ_Cys-rich_dom"/>
</dbReference>
<comment type="caution">
    <text evidence="11">The sequence shown here is derived from an EMBL/GenBank/DDBJ whole genome shotgun (WGS) entry which is preliminary data.</text>
</comment>
<dbReference type="SUPFAM" id="SSF49493">
    <property type="entry name" value="HSP40/DnaJ peptide-binding domain"/>
    <property type="match status" value="2"/>
</dbReference>
<keyword evidence="6" id="KW-0346">Stress response</keyword>
<dbReference type="SUPFAM" id="SSF57938">
    <property type="entry name" value="DnaJ/Hsp40 cysteine-rich domain"/>
    <property type="match status" value="1"/>
</dbReference>
<dbReference type="InterPro" id="IPR001623">
    <property type="entry name" value="DnaJ_domain"/>
</dbReference>
<dbReference type="GO" id="GO:0008270">
    <property type="term" value="F:zinc ion binding"/>
    <property type="evidence" value="ECO:0007669"/>
    <property type="project" value="UniProtKB-KW"/>
</dbReference>
<protein>
    <submittedName>
        <fullName evidence="11">J domain-containing protein</fullName>
    </submittedName>
</protein>
<evidence type="ECO:0000259" key="10">
    <source>
        <dbReference type="PROSITE" id="PS51188"/>
    </source>
</evidence>
<accession>A0A5C7SIU5</accession>
<organism evidence="11 12">
    <name type="scientific">Thauera aminoaromatica</name>
    <dbReference type="NCBI Taxonomy" id="164330"/>
    <lineage>
        <taxon>Bacteria</taxon>
        <taxon>Pseudomonadati</taxon>
        <taxon>Pseudomonadota</taxon>
        <taxon>Betaproteobacteria</taxon>
        <taxon>Rhodocyclales</taxon>
        <taxon>Zoogloeaceae</taxon>
        <taxon>Thauera</taxon>
    </lineage>
</organism>
<dbReference type="GO" id="GO:0051082">
    <property type="term" value="F:unfolded protein binding"/>
    <property type="evidence" value="ECO:0007669"/>
    <property type="project" value="InterPro"/>
</dbReference>
<dbReference type="InterPro" id="IPR002939">
    <property type="entry name" value="DnaJ_C"/>
</dbReference>
<reference evidence="11 12" key="1">
    <citation type="submission" date="2018-09" db="EMBL/GenBank/DDBJ databases">
        <title>Metagenome Assembled Genomes from an Advanced Water Purification Facility.</title>
        <authorList>
            <person name="Stamps B.W."/>
            <person name="Spear J.R."/>
        </authorList>
    </citation>
    <scope>NUCLEOTIDE SEQUENCE [LARGE SCALE GENOMIC DNA]</scope>
    <source>
        <strain evidence="11">Bin_27_1</strain>
    </source>
</reference>
<dbReference type="GO" id="GO:0005737">
    <property type="term" value="C:cytoplasm"/>
    <property type="evidence" value="ECO:0007669"/>
    <property type="project" value="TreeGrafter"/>
</dbReference>
<dbReference type="Pfam" id="PF01556">
    <property type="entry name" value="DnaJ_C"/>
    <property type="match status" value="1"/>
</dbReference>
<dbReference type="PROSITE" id="PS50076">
    <property type="entry name" value="DNAJ_2"/>
    <property type="match status" value="1"/>
</dbReference>
<dbReference type="GO" id="GO:0006260">
    <property type="term" value="P:DNA replication"/>
    <property type="evidence" value="ECO:0007669"/>
    <property type="project" value="UniProtKB-KW"/>
</dbReference>
<evidence type="ECO:0000256" key="4">
    <source>
        <dbReference type="ARBA" id="ARBA00022771"/>
    </source>
</evidence>
<keyword evidence="1" id="KW-0235">DNA replication</keyword>
<evidence type="ECO:0000313" key="11">
    <source>
        <dbReference type="EMBL" id="TXH83707.1"/>
    </source>
</evidence>
<keyword evidence="4 8" id="KW-0863">Zinc-finger</keyword>
<evidence type="ECO:0000256" key="6">
    <source>
        <dbReference type="ARBA" id="ARBA00023016"/>
    </source>
</evidence>
<dbReference type="Gene3D" id="1.10.287.110">
    <property type="entry name" value="DnaJ domain"/>
    <property type="match status" value="1"/>
</dbReference>
<evidence type="ECO:0000256" key="7">
    <source>
        <dbReference type="ARBA" id="ARBA00023186"/>
    </source>
</evidence>
<sequence length="332" mass="36583">MSDTHALLGLPAGASAQQIKRAFRKLAMRWHPDRNPDPAAADQFRRLRDAHDRLLAALLEGKEKAHEDAAATQPPPQRGADRWQTLEISIEESFTGARRTVEVERRSPCVLCGGSGIEKLSVSRLCTPCRGSGRLHGPAGLERCPDCEGRGYRNTGPCGGCGGSGEQMQTRHLEVLIPPGVVDDDELRLAGEGEAHPEPRHRAGDLHLQIRLTSHPLFRREGRDLVLRRPVSALRLLIGGTLRVPHPTGVRSIELEPGLAHPRSLRVPGAGFPAHGRRARGDLVVEFEPELPHAPERSLHGLIDELDRALAARAEHHFPELARWESVWLDEH</sequence>
<feature type="zinc finger region" description="CR-type" evidence="8">
    <location>
        <begin position="96"/>
        <end position="170"/>
    </location>
</feature>
<evidence type="ECO:0000313" key="12">
    <source>
        <dbReference type="Proteomes" id="UP000321192"/>
    </source>
</evidence>
<evidence type="ECO:0000259" key="9">
    <source>
        <dbReference type="PROSITE" id="PS50076"/>
    </source>
</evidence>
<evidence type="ECO:0000256" key="3">
    <source>
        <dbReference type="ARBA" id="ARBA00022737"/>
    </source>
</evidence>
<gene>
    <name evidence="11" type="ORF">E6Q80_13010</name>
</gene>
<dbReference type="CDD" id="cd10747">
    <property type="entry name" value="DnaJ_C"/>
    <property type="match status" value="1"/>
</dbReference>
<dbReference type="Gene3D" id="2.60.260.20">
    <property type="entry name" value="Urease metallochaperone UreE, N-terminal domain"/>
    <property type="match status" value="2"/>
</dbReference>
<dbReference type="InterPro" id="IPR036410">
    <property type="entry name" value="HSP_DnaJ_Cys-rich_dom_sf"/>
</dbReference>
<dbReference type="GO" id="GO:0031072">
    <property type="term" value="F:heat shock protein binding"/>
    <property type="evidence" value="ECO:0007669"/>
    <property type="project" value="InterPro"/>
</dbReference>
<proteinExistence type="predicted"/>
<dbReference type="GO" id="GO:0042026">
    <property type="term" value="P:protein refolding"/>
    <property type="evidence" value="ECO:0007669"/>
    <property type="project" value="TreeGrafter"/>
</dbReference>
<dbReference type="CDD" id="cd06257">
    <property type="entry name" value="DnaJ"/>
    <property type="match status" value="1"/>
</dbReference>
<dbReference type="Gene3D" id="2.10.230.10">
    <property type="entry name" value="Heat shock protein DnaJ, cysteine-rich domain"/>
    <property type="match status" value="1"/>
</dbReference>
<dbReference type="InterPro" id="IPR036869">
    <property type="entry name" value="J_dom_sf"/>
</dbReference>
<dbReference type="PRINTS" id="PR00625">
    <property type="entry name" value="JDOMAIN"/>
</dbReference>
<evidence type="ECO:0000256" key="2">
    <source>
        <dbReference type="ARBA" id="ARBA00022723"/>
    </source>
</evidence>
<evidence type="ECO:0000256" key="5">
    <source>
        <dbReference type="ARBA" id="ARBA00022833"/>
    </source>
</evidence>
<dbReference type="Proteomes" id="UP000321192">
    <property type="component" value="Unassembled WGS sequence"/>
</dbReference>
<dbReference type="RefSeq" id="WP_276659223.1">
    <property type="nucleotide sequence ID" value="NZ_SSFD01000201.1"/>
</dbReference>
<keyword evidence="7" id="KW-0143">Chaperone</keyword>
<dbReference type="PANTHER" id="PTHR43096">
    <property type="entry name" value="DNAJ HOMOLOG 1, MITOCHONDRIAL-RELATED"/>
    <property type="match status" value="1"/>
</dbReference>
<dbReference type="SUPFAM" id="SSF46565">
    <property type="entry name" value="Chaperone J-domain"/>
    <property type="match status" value="1"/>
</dbReference>
<dbReference type="SMART" id="SM00271">
    <property type="entry name" value="DnaJ"/>
    <property type="match status" value="1"/>
</dbReference>
<dbReference type="InterPro" id="IPR008971">
    <property type="entry name" value="HSP40/DnaJ_pept-bd"/>
</dbReference>
<name>A0A5C7SIU5_THASP</name>
<keyword evidence="3" id="KW-0677">Repeat</keyword>
<dbReference type="Pfam" id="PF00226">
    <property type="entry name" value="DnaJ"/>
    <property type="match status" value="1"/>
</dbReference>
<keyword evidence="5 8" id="KW-0862">Zinc</keyword>
<dbReference type="EMBL" id="SSFD01000201">
    <property type="protein sequence ID" value="TXH83707.1"/>
    <property type="molecule type" value="Genomic_DNA"/>
</dbReference>
<feature type="domain" description="J" evidence="9">
    <location>
        <begin position="3"/>
        <end position="71"/>
    </location>
</feature>
<feature type="domain" description="CR-type" evidence="10">
    <location>
        <begin position="96"/>
        <end position="170"/>
    </location>
</feature>
<evidence type="ECO:0000256" key="1">
    <source>
        <dbReference type="ARBA" id="ARBA00022705"/>
    </source>
</evidence>
<keyword evidence="2 8" id="KW-0479">Metal-binding</keyword>
<dbReference type="PROSITE" id="PS51188">
    <property type="entry name" value="ZF_CR"/>
    <property type="match status" value="1"/>
</dbReference>